<name>A0A9W4D4N7_BLUGR</name>
<dbReference type="InterPro" id="IPR028884">
    <property type="entry name" value="Trm82"/>
</dbReference>
<accession>A0A9W4D4N7</accession>
<protein>
    <submittedName>
        <fullName evidence="8">BgTH12-05991</fullName>
    </submittedName>
</protein>
<organism evidence="8 9">
    <name type="scientific">Blumeria graminis f. sp. triticale</name>
    <dbReference type="NCBI Taxonomy" id="1689686"/>
    <lineage>
        <taxon>Eukaryota</taxon>
        <taxon>Fungi</taxon>
        <taxon>Dikarya</taxon>
        <taxon>Ascomycota</taxon>
        <taxon>Pezizomycotina</taxon>
        <taxon>Leotiomycetes</taxon>
        <taxon>Erysiphales</taxon>
        <taxon>Erysiphaceae</taxon>
        <taxon>Blumeria</taxon>
    </lineage>
</organism>
<dbReference type="PANTHER" id="PTHR16288">
    <property type="entry name" value="WD40 REPEAT PROTEIN 4"/>
    <property type="match status" value="1"/>
</dbReference>
<evidence type="ECO:0000256" key="2">
    <source>
        <dbReference type="ARBA" id="ARBA00022574"/>
    </source>
</evidence>
<dbReference type="GO" id="GO:0043527">
    <property type="term" value="C:tRNA methyltransferase complex"/>
    <property type="evidence" value="ECO:0007669"/>
    <property type="project" value="TreeGrafter"/>
</dbReference>
<evidence type="ECO:0000256" key="4">
    <source>
        <dbReference type="ARBA" id="ARBA00023242"/>
    </source>
</evidence>
<keyword evidence="2 5" id="KW-0853">WD repeat</keyword>
<feature type="compositionally biased region" description="Basic and acidic residues" evidence="7">
    <location>
        <begin position="58"/>
        <end position="73"/>
    </location>
</feature>
<evidence type="ECO:0000256" key="6">
    <source>
        <dbReference type="PROSITE-ProRule" id="PRU00221"/>
    </source>
</evidence>
<dbReference type="GO" id="GO:0106004">
    <property type="term" value="P:tRNA (guanine-N7)-methylation"/>
    <property type="evidence" value="ECO:0007669"/>
    <property type="project" value="UniProtKB-UniRule"/>
</dbReference>
<evidence type="ECO:0000313" key="9">
    <source>
        <dbReference type="Proteomes" id="UP000683417"/>
    </source>
</evidence>
<evidence type="ECO:0000256" key="1">
    <source>
        <dbReference type="ARBA" id="ARBA00004123"/>
    </source>
</evidence>
<evidence type="ECO:0000256" key="3">
    <source>
        <dbReference type="ARBA" id="ARBA00022737"/>
    </source>
</evidence>
<comment type="function">
    <text evidence="5">Required for the formation of N(7)-methylguanine at position 46 (m7G46) in tRNA. In the complex, it is required to stabilize and induce conformational changes of the catalytic subunit.</text>
</comment>
<evidence type="ECO:0000256" key="5">
    <source>
        <dbReference type="HAMAP-Rule" id="MF_03056"/>
    </source>
</evidence>
<dbReference type="InterPro" id="IPR001680">
    <property type="entry name" value="WD40_rpt"/>
</dbReference>
<sequence>MLVGVLPYQCLEVSGNLLFAARGSSVDIISINDSSHISTWNLPRLHKQGYTTTQARSDSPKVFDKLPHHEKNSEPAPPAKKRKLALNRDEAADDTSRPDKDGSKTYSADVQEKETPAITIMASTKNGIYVAAVTGEDKTIRVLEIVQENQVKRLVQISHRSMPKRPCAITITNDDTTIISADKFGDVYSIPLLYKETNSQPHENSQSLVDSSQPFKPAASELTIHSQRNRRTLENQRKQTVQKSSKAGTDFDHELLLGHVSMLTDIKLARSDQNNYIITSDRDEHIRISRGIPQTHVIENFCLGHTEFVSRLCIPETRPKILISGGGDNEIIVWDWTTGSLLSKTNMMEHVSVLKKKLNLLASETSIKDSFKIAVSNICHTYTHNDLIIISYESVPAFFTFILTSEDTLQYVETIETTGNILSMGVTKEPDQISSSIFVSVDNIHTPGSTSILKESYNLTNIAALSKFKVSDCRIERLPLAIEIPTDDINQSSDSNLKNISRLFYGIESLRKKGDGHE</sequence>
<dbReference type="Pfam" id="PF00400">
    <property type="entry name" value="WD40"/>
    <property type="match status" value="1"/>
</dbReference>
<keyword evidence="3 5" id="KW-0677">Repeat</keyword>
<dbReference type="HAMAP" id="MF_03056">
    <property type="entry name" value="TRM82"/>
    <property type="match status" value="1"/>
</dbReference>
<comment type="similarity">
    <text evidence="5">Belongs to the WD repeat TRM82 family.</text>
</comment>
<comment type="subcellular location">
    <subcellularLocation>
        <location evidence="1 5">Nucleus</location>
    </subcellularLocation>
</comment>
<feature type="compositionally biased region" description="Basic and acidic residues" evidence="7">
    <location>
        <begin position="86"/>
        <end position="103"/>
    </location>
</feature>
<dbReference type="PANTHER" id="PTHR16288:SF0">
    <property type="entry name" value="TRNA (GUANINE-N(7)-)-METHYLTRANSFERASE NON-CATALYTIC SUBUNIT WDR4"/>
    <property type="match status" value="1"/>
</dbReference>
<comment type="pathway">
    <text evidence="5">tRNA modification; N(7)-methylguanine-tRNA biosynthesis.</text>
</comment>
<gene>
    <name evidence="8" type="ORF">BGTH12_LOCUS5616</name>
</gene>
<dbReference type="AlphaFoldDB" id="A0A9W4D4N7"/>
<proteinExistence type="inferred from homology"/>
<dbReference type="Proteomes" id="UP000683417">
    <property type="component" value="Unassembled WGS sequence"/>
</dbReference>
<comment type="caution">
    <text evidence="8">The sequence shown here is derived from an EMBL/GenBank/DDBJ whole genome shotgun (WGS) entry which is preliminary data.</text>
</comment>
<keyword evidence="4 5" id="KW-0539">Nucleus</keyword>
<evidence type="ECO:0000313" key="8">
    <source>
        <dbReference type="EMBL" id="CAD6504258.1"/>
    </source>
</evidence>
<feature type="region of interest" description="Disordered" evidence="7">
    <location>
        <begin position="50"/>
        <end position="110"/>
    </location>
</feature>
<dbReference type="GO" id="GO:0005829">
    <property type="term" value="C:cytosol"/>
    <property type="evidence" value="ECO:0007669"/>
    <property type="project" value="TreeGrafter"/>
</dbReference>
<keyword evidence="5" id="KW-0819">tRNA processing</keyword>
<feature type="region of interest" description="Disordered" evidence="7">
    <location>
        <begin position="220"/>
        <end position="246"/>
    </location>
</feature>
<dbReference type="PROSITE" id="PS50082">
    <property type="entry name" value="WD_REPEATS_2"/>
    <property type="match status" value="1"/>
</dbReference>
<reference evidence="8" key="1">
    <citation type="submission" date="2020-10" db="EMBL/GenBank/DDBJ databases">
        <authorList>
            <person name="Muller C M."/>
        </authorList>
    </citation>
    <scope>NUCLEOTIDE SEQUENCE</scope>
    <source>
        <strain evidence="8">THUN-12</strain>
    </source>
</reference>
<dbReference type="EMBL" id="CAJHIT010000008">
    <property type="protein sequence ID" value="CAD6504258.1"/>
    <property type="molecule type" value="Genomic_DNA"/>
</dbReference>
<dbReference type="SMART" id="SM00320">
    <property type="entry name" value="WD40"/>
    <property type="match status" value="2"/>
</dbReference>
<evidence type="ECO:0000256" key="7">
    <source>
        <dbReference type="SAM" id="MobiDB-lite"/>
    </source>
</evidence>
<feature type="repeat" description="WD" evidence="6">
    <location>
        <begin position="302"/>
        <end position="344"/>
    </location>
</feature>
<dbReference type="GO" id="GO:0005634">
    <property type="term" value="C:nucleus"/>
    <property type="evidence" value="ECO:0007669"/>
    <property type="project" value="UniProtKB-SubCell"/>
</dbReference>